<dbReference type="EMBL" id="JAWHQM010000051">
    <property type="protein sequence ID" value="KAK5635312.1"/>
    <property type="molecule type" value="Genomic_DNA"/>
</dbReference>
<gene>
    <name evidence="1" type="ORF">RRF57_011024</name>
</gene>
<organism evidence="1 2">
    <name type="scientific">Xylaria bambusicola</name>
    <dbReference type="NCBI Taxonomy" id="326684"/>
    <lineage>
        <taxon>Eukaryota</taxon>
        <taxon>Fungi</taxon>
        <taxon>Dikarya</taxon>
        <taxon>Ascomycota</taxon>
        <taxon>Pezizomycotina</taxon>
        <taxon>Sordariomycetes</taxon>
        <taxon>Xylariomycetidae</taxon>
        <taxon>Xylariales</taxon>
        <taxon>Xylariaceae</taxon>
        <taxon>Xylaria</taxon>
    </lineage>
</organism>
<evidence type="ECO:0000313" key="1">
    <source>
        <dbReference type="EMBL" id="KAK5635312.1"/>
    </source>
</evidence>
<protein>
    <submittedName>
        <fullName evidence="1">Uncharacterized protein</fullName>
    </submittedName>
</protein>
<evidence type="ECO:0000313" key="2">
    <source>
        <dbReference type="Proteomes" id="UP001305414"/>
    </source>
</evidence>
<sequence length="170" mass="19775">MDNDLLAIGRWVDDDRVPNLSVEASPRQRTHEKHHLYDPATEILRGISRLHETQYTIRSRRSHYNWRHDLRDELQDRSPKGGNTEVRTTQMTRDQYLAYPVEAQGGEKGETTARLPVWLDSMQWHLRRAFSESSPYLPSEGNKDAGSSHPQVLRMTKDCQLLDVRKLSLV</sequence>
<comment type="caution">
    <text evidence="1">The sequence shown here is derived from an EMBL/GenBank/DDBJ whole genome shotgun (WGS) entry which is preliminary data.</text>
</comment>
<reference evidence="1 2" key="1">
    <citation type="submission" date="2023-10" db="EMBL/GenBank/DDBJ databases">
        <title>Draft genome sequence of Xylaria bambusicola isolate GMP-LS, the root and basal stem rot pathogen of sugarcane in Indonesia.</title>
        <authorList>
            <person name="Selvaraj P."/>
            <person name="Muralishankar V."/>
            <person name="Muruganantham S."/>
            <person name="Sp S."/>
            <person name="Haryani S."/>
            <person name="Lau K.J.X."/>
            <person name="Naqvi N.I."/>
        </authorList>
    </citation>
    <scope>NUCLEOTIDE SEQUENCE [LARGE SCALE GENOMIC DNA]</scope>
    <source>
        <strain evidence="1">GMP-LS</strain>
    </source>
</reference>
<dbReference type="AlphaFoldDB" id="A0AAN7Z9B7"/>
<dbReference type="Proteomes" id="UP001305414">
    <property type="component" value="Unassembled WGS sequence"/>
</dbReference>
<proteinExistence type="predicted"/>
<keyword evidence="2" id="KW-1185">Reference proteome</keyword>
<accession>A0AAN7Z9B7</accession>
<name>A0AAN7Z9B7_9PEZI</name>